<name>A0A8W8JJD8_MAGGI</name>
<proteinExistence type="predicted"/>
<reference evidence="2" key="1">
    <citation type="submission" date="2022-08" db="UniProtKB">
        <authorList>
            <consortium name="EnsemblMetazoa"/>
        </authorList>
    </citation>
    <scope>IDENTIFICATION</scope>
    <source>
        <strain evidence="2">05x7-T-G4-1.051#20</strain>
    </source>
</reference>
<keyword evidence="3" id="KW-1185">Reference proteome</keyword>
<keyword evidence="1" id="KW-0472">Membrane</keyword>
<feature type="transmembrane region" description="Helical" evidence="1">
    <location>
        <begin position="77"/>
        <end position="96"/>
    </location>
</feature>
<organism evidence="2 3">
    <name type="scientific">Magallana gigas</name>
    <name type="common">Pacific oyster</name>
    <name type="synonym">Crassostrea gigas</name>
    <dbReference type="NCBI Taxonomy" id="29159"/>
    <lineage>
        <taxon>Eukaryota</taxon>
        <taxon>Metazoa</taxon>
        <taxon>Spiralia</taxon>
        <taxon>Lophotrochozoa</taxon>
        <taxon>Mollusca</taxon>
        <taxon>Bivalvia</taxon>
        <taxon>Autobranchia</taxon>
        <taxon>Pteriomorphia</taxon>
        <taxon>Ostreida</taxon>
        <taxon>Ostreoidea</taxon>
        <taxon>Ostreidae</taxon>
        <taxon>Magallana</taxon>
    </lineage>
</organism>
<dbReference type="EnsemblMetazoa" id="G18826.1">
    <property type="protein sequence ID" value="G18826.1:cds"/>
    <property type="gene ID" value="G18826"/>
</dbReference>
<keyword evidence="1" id="KW-1133">Transmembrane helix</keyword>
<keyword evidence="1" id="KW-0812">Transmembrane</keyword>
<dbReference type="AlphaFoldDB" id="A0A8W8JJD8"/>
<evidence type="ECO:0000313" key="2">
    <source>
        <dbReference type="EnsemblMetazoa" id="G18826.1:cds"/>
    </source>
</evidence>
<feature type="transmembrane region" description="Helical" evidence="1">
    <location>
        <begin position="237"/>
        <end position="260"/>
    </location>
</feature>
<evidence type="ECO:0000256" key="1">
    <source>
        <dbReference type="SAM" id="Phobius"/>
    </source>
</evidence>
<accession>A0A8W8JJD8</accession>
<sequence>MVNNHNEETTNTDNLTTQDLSKGELMICQTNKDSIMLDPARMNEDKMVDKMVDKSIIIRIAKGPEEKTKHPFKVKKISSLVTMSIPYIIFCVSLAICSSISKMCPESVPTVSVVPRCPSNAKEWVSAAKQKSCNELGRIQTCTNPAKFVYHCVLDKQATQLLEVCAPTWFLTGYCARFSEEDKGIINDPDLDCTKFDSPCPTRFLSNESYKYQTCYQKIGQKSKMLHLEKDGTQTTLTYVFLAIFAMATIVLLILLCSGWKLKKKHIRSKKTNKGDSESEKEIRHLIEDERSNHISDSENPYQNQSSVDSETIEYKSLSGVRQGCCSLKGISTVHYWL</sequence>
<dbReference type="Proteomes" id="UP000005408">
    <property type="component" value="Unassembled WGS sequence"/>
</dbReference>
<protein>
    <submittedName>
        <fullName evidence="2">Uncharacterized protein</fullName>
    </submittedName>
</protein>
<evidence type="ECO:0000313" key="3">
    <source>
        <dbReference type="Proteomes" id="UP000005408"/>
    </source>
</evidence>